<protein>
    <submittedName>
        <fullName evidence="1">Uncharacterized protein</fullName>
    </submittedName>
</protein>
<name>A0A1H9MAU4_9GAMM</name>
<organism evidence="1 2">
    <name type="scientific">Amphritea atlantica</name>
    <dbReference type="NCBI Taxonomy" id="355243"/>
    <lineage>
        <taxon>Bacteria</taxon>
        <taxon>Pseudomonadati</taxon>
        <taxon>Pseudomonadota</taxon>
        <taxon>Gammaproteobacteria</taxon>
        <taxon>Oceanospirillales</taxon>
        <taxon>Oceanospirillaceae</taxon>
        <taxon>Amphritea</taxon>
    </lineage>
</organism>
<proteinExistence type="predicted"/>
<dbReference type="RefSeq" id="WP_091362216.1">
    <property type="nucleotide sequence ID" value="NZ_AP025284.1"/>
</dbReference>
<keyword evidence="2" id="KW-1185">Reference proteome</keyword>
<evidence type="ECO:0000313" key="1">
    <source>
        <dbReference type="EMBL" id="SER20577.1"/>
    </source>
</evidence>
<gene>
    <name evidence="1" type="ORF">SAMN03080615_04350</name>
</gene>
<dbReference type="Proteomes" id="UP000198749">
    <property type="component" value="Unassembled WGS sequence"/>
</dbReference>
<dbReference type="AlphaFoldDB" id="A0A1H9MAU4"/>
<reference evidence="2" key="1">
    <citation type="submission" date="2016-10" db="EMBL/GenBank/DDBJ databases">
        <authorList>
            <person name="Varghese N."/>
            <person name="Submissions S."/>
        </authorList>
    </citation>
    <scope>NUCLEOTIDE SEQUENCE [LARGE SCALE GENOMIC DNA]</scope>
    <source>
        <strain evidence="2">DSM 18887</strain>
    </source>
</reference>
<dbReference type="OrthoDB" id="7066565at2"/>
<sequence>MTKLIVEIIENPDEKHGCWGIQIKSEGGTTFFDTGYIYEGEGTANREFCKVLENLPSKES</sequence>
<evidence type="ECO:0000313" key="2">
    <source>
        <dbReference type="Proteomes" id="UP000198749"/>
    </source>
</evidence>
<dbReference type="STRING" id="355243.SAMN03080615_04350"/>
<accession>A0A1H9MAU4</accession>
<dbReference type="EMBL" id="FOGB01000024">
    <property type="protein sequence ID" value="SER20577.1"/>
    <property type="molecule type" value="Genomic_DNA"/>
</dbReference>